<dbReference type="AlphaFoldDB" id="A0A3L9DQ13"/>
<dbReference type="Pfam" id="PF06961">
    <property type="entry name" value="DUF1294"/>
    <property type="match status" value="1"/>
</dbReference>
<dbReference type="RefSeq" id="WP_121836427.1">
    <property type="nucleotide sequence ID" value="NZ_CP163513.1"/>
</dbReference>
<keyword evidence="1" id="KW-0472">Membrane</keyword>
<feature type="transmembrane region" description="Helical" evidence="1">
    <location>
        <begin position="6"/>
        <end position="22"/>
    </location>
</feature>
<dbReference type="OrthoDB" id="1698854at2"/>
<dbReference type="InterPro" id="IPR010718">
    <property type="entry name" value="DUF1294"/>
</dbReference>
<feature type="transmembrane region" description="Helical" evidence="1">
    <location>
        <begin position="65"/>
        <end position="86"/>
    </location>
</feature>
<dbReference type="EMBL" id="RCVM01000033">
    <property type="protein sequence ID" value="RLY01182.1"/>
    <property type="molecule type" value="Genomic_DNA"/>
</dbReference>
<evidence type="ECO:0000313" key="3">
    <source>
        <dbReference type="Proteomes" id="UP000279194"/>
    </source>
</evidence>
<keyword evidence="3" id="KW-1185">Reference proteome</keyword>
<name>A0A3L9DQ13_9STRE</name>
<keyword evidence="1" id="KW-1133">Transmembrane helix</keyword>
<comment type="caution">
    <text evidence="2">The sequence shown here is derived from an EMBL/GenBank/DDBJ whole genome shotgun (WGS) entry which is preliminary data.</text>
</comment>
<sequence>MIREILIYGSLWNIFVFVLYGIDKGRAVRGKWRISEKTLLLLTLCGAGLGAFLGGNYFHHKTRKWYFQVIWYLGIIIQIAICYVIWKVRK</sequence>
<organism evidence="2 3">
    <name type="scientific">Streptococcus hillyeri</name>
    <dbReference type="NCBI Taxonomy" id="2282420"/>
    <lineage>
        <taxon>Bacteria</taxon>
        <taxon>Bacillati</taxon>
        <taxon>Bacillota</taxon>
        <taxon>Bacilli</taxon>
        <taxon>Lactobacillales</taxon>
        <taxon>Streptococcaceae</taxon>
        <taxon>Streptococcus</taxon>
    </lineage>
</organism>
<dbReference type="Proteomes" id="UP000279194">
    <property type="component" value="Unassembled WGS sequence"/>
</dbReference>
<keyword evidence="1" id="KW-0812">Transmembrane</keyword>
<evidence type="ECO:0000256" key="1">
    <source>
        <dbReference type="SAM" id="Phobius"/>
    </source>
</evidence>
<reference evidence="2 3" key="1">
    <citation type="submission" date="2018-10" db="EMBL/GenBank/DDBJ databases">
        <title>Streptococcus hillyeri sp. nov., isolated from equine tracheal sample.</title>
        <authorList>
            <person name="Macfadyen A.C."/>
            <person name="Waller A."/>
            <person name="Paterson G.K."/>
        </authorList>
    </citation>
    <scope>NUCLEOTIDE SEQUENCE [LARGE SCALE GENOMIC DNA]</scope>
    <source>
        <strain evidence="2 3">28462</strain>
    </source>
</reference>
<accession>A0A3L9DQ13</accession>
<evidence type="ECO:0000313" key="2">
    <source>
        <dbReference type="EMBL" id="RLY01182.1"/>
    </source>
</evidence>
<feature type="transmembrane region" description="Helical" evidence="1">
    <location>
        <begin position="38"/>
        <end position="59"/>
    </location>
</feature>
<gene>
    <name evidence="2" type="ORF">EAF07_10140</name>
</gene>
<proteinExistence type="predicted"/>
<protein>
    <submittedName>
        <fullName evidence="2">DUF1294 domain-containing protein</fullName>
    </submittedName>
</protein>